<name>A0A2J7PZU6_9NEOP</name>
<dbReference type="InterPro" id="IPR052709">
    <property type="entry name" value="Transposase-MT_Hybrid"/>
</dbReference>
<keyword evidence="2" id="KW-1185">Reference proteome</keyword>
<dbReference type="Gene3D" id="1.10.10.1450">
    <property type="match status" value="1"/>
</dbReference>
<dbReference type="STRING" id="105785.A0A2J7PZU6"/>
<organism evidence="1 2">
    <name type="scientific">Cryptotermes secundus</name>
    <dbReference type="NCBI Taxonomy" id="105785"/>
    <lineage>
        <taxon>Eukaryota</taxon>
        <taxon>Metazoa</taxon>
        <taxon>Ecdysozoa</taxon>
        <taxon>Arthropoda</taxon>
        <taxon>Hexapoda</taxon>
        <taxon>Insecta</taxon>
        <taxon>Pterygota</taxon>
        <taxon>Neoptera</taxon>
        <taxon>Polyneoptera</taxon>
        <taxon>Dictyoptera</taxon>
        <taxon>Blattodea</taxon>
        <taxon>Blattoidea</taxon>
        <taxon>Termitoidae</taxon>
        <taxon>Kalotermitidae</taxon>
        <taxon>Cryptotermitinae</taxon>
        <taxon>Cryptotermes</taxon>
    </lineage>
</organism>
<evidence type="ECO:0000313" key="2">
    <source>
        <dbReference type="Proteomes" id="UP000235965"/>
    </source>
</evidence>
<dbReference type="PANTHER" id="PTHR46060:SF1">
    <property type="entry name" value="MARINER MOS1 TRANSPOSASE-LIKE PROTEIN"/>
    <property type="match status" value="1"/>
</dbReference>
<dbReference type="Proteomes" id="UP000235965">
    <property type="component" value="Unassembled WGS sequence"/>
</dbReference>
<dbReference type="PANTHER" id="PTHR46060">
    <property type="entry name" value="MARINER MOS1 TRANSPOSASE-LIKE PROTEIN"/>
    <property type="match status" value="1"/>
</dbReference>
<protein>
    <recommendedName>
        <fullName evidence="3">Mos1 transposase HTH domain-containing protein</fullName>
    </recommendedName>
</protein>
<reference evidence="1 2" key="1">
    <citation type="submission" date="2017-12" db="EMBL/GenBank/DDBJ databases">
        <title>Hemimetabolous genomes reveal molecular basis of termite eusociality.</title>
        <authorList>
            <person name="Harrison M.C."/>
            <person name="Jongepier E."/>
            <person name="Robertson H.M."/>
            <person name="Arning N."/>
            <person name="Bitard-Feildel T."/>
            <person name="Chao H."/>
            <person name="Childers C.P."/>
            <person name="Dinh H."/>
            <person name="Doddapaneni H."/>
            <person name="Dugan S."/>
            <person name="Gowin J."/>
            <person name="Greiner C."/>
            <person name="Han Y."/>
            <person name="Hu H."/>
            <person name="Hughes D.S.T."/>
            <person name="Huylmans A.-K."/>
            <person name="Kemena C."/>
            <person name="Kremer L.P.M."/>
            <person name="Lee S.L."/>
            <person name="Lopez-Ezquerra A."/>
            <person name="Mallet L."/>
            <person name="Monroy-Kuhn J.M."/>
            <person name="Moser A."/>
            <person name="Murali S.C."/>
            <person name="Muzny D.M."/>
            <person name="Otani S."/>
            <person name="Piulachs M.-D."/>
            <person name="Poelchau M."/>
            <person name="Qu J."/>
            <person name="Schaub F."/>
            <person name="Wada-Katsumata A."/>
            <person name="Worley K.C."/>
            <person name="Xie Q."/>
            <person name="Ylla G."/>
            <person name="Poulsen M."/>
            <person name="Gibbs R.A."/>
            <person name="Schal C."/>
            <person name="Richards S."/>
            <person name="Belles X."/>
            <person name="Korb J."/>
            <person name="Bornberg-Bauer E."/>
        </authorList>
    </citation>
    <scope>NUCLEOTIDE SEQUENCE [LARGE SCALE GENOMIC DNA]</scope>
    <source>
        <tissue evidence="1">Whole body</tissue>
    </source>
</reference>
<dbReference type="AlphaFoldDB" id="A0A2J7PZU6"/>
<comment type="caution">
    <text evidence="1">The sequence shown here is derived from an EMBL/GenBank/DDBJ whole genome shotgun (WGS) entry which is preliminary data.</text>
</comment>
<dbReference type="InParanoid" id="A0A2J7PZU6"/>
<proteinExistence type="predicted"/>
<gene>
    <name evidence="1" type="ORF">B7P43_G05282</name>
</gene>
<evidence type="ECO:0000313" key="1">
    <source>
        <dbReference type="EMBL" id="PNF21865.1"/>
    </source>
</evidence>
<accession>A0A2J7PZU6</accession>
<dbReference type="EMBL" id="NEVH01020331">
    <property type="protein sequence ID" value="PNF21865.1"/>
    <property type="molecule type" value="Genomic_DNA"/>
</dbReference>
<sequence>MKLGKFITEILEMLNEAFGEHYLSRTAVFEWHSLFKAGGVSVEDDEHLGRPSTSKTTENVEKILELIHKDRCRTIHGLADTAGSSYGVSREILKENLNMDRTVPSTRPPTRP</sequence>
<evidence type="ECO:0008006" key="3">
    <source>
        <dbReference type="Google" id="ProtNLM"/>
    </source>
</evidence>